<dbReference type="InterPro" id="IPR058031">
    <property type="entry name" value="AAA_lid_NorR"/>
</dbReference>
<dbReference type="InterPro" id="IPR025662">
    <property type="entry name" value="Sigma_54_int_dom_ATP-bd_1"/>
</dbReference>
<reference evidence="8" key="1">
    <citation type="submission" date="2022-07" db="EMBL/GenBank/DDBJ databases">
        <authorList>
            <person name="Li W.-J."/>
            <person name="Deng Q.-Q."/>
        </authorList>
    </citation>
    <scope>NUCLEOTIDE SEQUENCE</scope>
    <source>
        <strain evidence="8">SYSU M60031</strain>
    </source>
</reference>
<dbReference type="InterPro" id="IPR025943">
    <property type="entry name" value="Sigma_54_int_dom_ATP-bd_2"/>
</dbReference>
<dbReference type="GO" id="GO:0043565">
    <property type="term" value="F:sequence-specific DNA binding"/>
    <property type="evidence" value="ECO:0007669"/>
    <property type="project" value="InterPro"/>
</dbReference>
<accession>A0AA42BSQ0</accession>
<dbReference type="PROSITE" id="PS00688">
    <property type="entry name" value="SIGMA54_INTERACT_3"/>
    <property type="match status" value="1"/>
</dbReference>
<dbReference type="Pfam" id="PF00989">
    <property type="entry name" value="PAS"/>
    <property type="match status" value="1"/>
</dbReference>
<sequence length="487" mass="54841">MGKGLITVVEWAARKEVVEMTVQTQEMIMAILNSIDEAIHAVDHSGITVFYNEVAAGLDGLAVADVLGKHVLKAFPSLTEETSTLLQVLRTRRPIVRKAQRYQNLNGLYIDTINTTIPIMIGRELVGAVEIAKNYSTVKHLSERLLELQAQISQKGTTKKRGRSYVLEDILTNDPVLLEVKRYAEKAAAIPSPVLVYGETGTGKELFVQAIHHLSLRGRQPFIAQNCAALPESLLESLLFGTAKGSYTGAVDRPGLFELADGGTLFLDELNSMPLELQAKLLRVLEDGIVRRIGDQRTRMVDVRVITAMNEAPLDCVSKGMLRPDLYYRLNVLSLYIPPLRERRDDIVLLTDHFMELFNRQLQKQVHMVEANVRKLLHDYNWPGNVRELRHTIEHAMIMADGPVLLIEHLPLPLRQQNTYTPSAALQPLRIALQETERRIIQDALLQTGGNVQQAAAILDIPRQTLQYKIQKHHIHEHLSGRKYIET</sequence>
<dbReference type="Gene3D" id="3.30.450.20">
    <property type="entry name" value="PAS domain"/>
    <property type="match status" value="1"/>
</dbReference>
<dbReference type="InterPro" id="IPR025944">
    <property type="entry name" value="Sigma_54_int_dom_CS"/>
</dbReference>
<evidence type="ECO:0000256" key="1">
    <source>
        <dbReference type="ARBA" id="ARBA00022741"/>
    </source>
</evidence>
<dbReference type="InterPro" id="IPR000014">
    <property type="entry name" value="PAS"/>
</dbReference>
<dbReference type="InterPro" id="IPR003593">
    <property type="entry name" value="AAA+_ATPase"/>
</dbReference>
<dbReference type="NCBIfam" id="TIGR00229">
    <property type="entry name" value="sensory_box"/>
    <property type="match status" value="1"/>
</dbReference>
<dbReference type="AlphaFoldDB" id="A0AA42BSQ0"/>
<dbReference type="SUPFAM" id="SSF55785">
    <property type="entry name" value="PYP-like sensor domain (PAS domain)"/>
    <property type="match status" value="1"/>
</dbReference>
<evidence type="ECO:0000259" key="7">
    <source>
        <dbReference type="PROSITE" id="PS50112"/>
    </source>
</evidence>
<organism evidence="8 9">
    <name type="scientific">Ectobacillus ponti</name>
    <dbReference type="NCBI Taxonomy" id="2961894"/>
    <lineage>
        <taxon>Bacteria</taxon>
        <taxon>Bacillati</taxon>
        <taxon>Bacillota</taxon>
        <taxon>Bacilli</taxon>
        <taxon>Bacillales</taxon>
        <taxon>Bacillaceae</taxon>
        <taxon>Ectobacillus</taxon>
    </lineage>
</organism>
<keyword evidence="1" id="KW-0547">Nucleotide-binding</keyword>
<dbReference type="PROSITE" id="PS50045">
    <property type="entry name" value="SIGMA54_INTERACT_4"/>
    <property type="match status" value="1"/>
</dbReference>
<dbReference type="GO" id="GO:0005524">
    <property type="term" value="F:ATP binding"/>
    <property type="evidence" value="ECO:0007669"/>
    <property type="project" value="UniProtKB-KW"/>
</dbReference>
<evidence type="ECO:0000313" key="9">
    <source>
        <dbReference type="Proteomes" id="UP001156102"/>
    </source>
</evidence>
<evidence type="ECO:0000256" key="5">
    <source>
        <dbReference type="ARBA" id="ARBA00023163"/>
    </source>
</evidence>
<keyword evidence="2" id="KW-0067">ATP-binding</keyword>
<dbReference type="PROSITE" id="PS50112">
    <property type="entry name" value="PAS"/>
    <property type="match status" value="1"/>
</dbReference>
<dbReference type="InterPro" id="IPR035965">
    <property type="entry name" value="PAS-like_dom_sf"/>
</dbReference>
<dbReference type="Pfam" id="PF00158">
    <property type="entry name" value="Sigma54_activat"/>
    <property type="match status" value="1"/>
</dbReference>
<dbReference type="PROSITE" id="PS00676">
    <property type="entry name" value="SIGMA54_INTERACT_2"/>
    <property type="match status" value="1"/>
</dbReference>
<dbReference type="EMBL" id="JANCLT010000014">
    <property type="protein sequence ID" value="MCP8970764.1"/>
    <property type="molecule type" value="Genomic_DNA"/>
</dbReference>
<feature type="domain" description="Sigma-54 factor interaction" evidence="6">
    <location>
        <begin position="170"/>
        <end position="398"/>
    </location>
</feature>
<dbReference type="PROSITE" id="PS00675">
    <property type="entry name" value="SIGMA54_INTERACT_1"/>
    <property type="match status" value="1"/>
</dbReference>
<dbReference type="Proteomes" id="UP001156102">
    <property type="component" value="Unassembled WGS sequence"/>
</dbReference>
<dbReference type="InterPro" id="IPR002078">
    <property type="entry name" value="Sigma_54_int"/>
</dbReference>
<protein>
    <submittedName>
        <fullName evidence="8">Sigma 54-interacting transcriptional regulator</fullName>
    </submittedName>
</protein>
<name>A0AA42BSQ0_9BACI</name>
<evidence type="ECO:0000256" key="4">
    <source>
        <dbReference type="ARBA" id="ARBA00023125"/>
    </source>
</evidence>
<dbReference type="GO" id="GO:0006355">
    <property type="term" value="P:regulation of DNA-templated transcription"/>
    <property type="evidence" value="ECO:0007669"/>
    <property type="project" value="InterPro"/>
</dbReference>
<dbReference type="SUPFAM" id="SSF46689">
    <property type="entry name" value="Homeodomain-like"/>
    <property type="match status" value="1"/>
</dbReference>
<dbReference type="InterPro" id="IPR027417">
    <property type="entry name" value="P-loop_NTPase"/>
</dbReference>
<evidence type="ECO:0000259" key="6">
    <source>
        <dbReference type="PROSITE" id="PS50045"/>
    </source>
</evidence>
<dbReference type="InterPro" id="IPR009057">
    <property type="entry name" value="Homeodomain-like_sf"/>
</dbReference>
<dbReference type="FunFam" id="3.40.50.300:FF:000006">
    <property type="entry name" value="DNA-binding transcriptional regulator NtrC"/>
    <property type="match status" value="1"/>
</dbReference>
<dbReference type="PRINTS" id="PR01590">
    <property type="entry name" value="HTHFIS"/>
</dbReference>
<evidence type="ECO:0000256" key="2">
    <source>
        <dbReference type="ARBA" id="ARBA00022840"/>
    </source>
</evidence>
<dbReference type="InterPro" id="IPR013767">
    <property type="entry name" value="PAS_fold"/>
</dbReference>
<proteinExistence type="predicted"/>
<dbReference type="PANTHER" id="PTHR32071:SF74">
    <property type="entry name" value="TRANSCRIPTIONAL ACTIVATOR ROCR"/>
    <property type="match status" value="1"/>
</dbReference>
<evidence type="ECO:0000256" key="3">
    <source>
        <dbReference type="ARBA" id="ARBA00023015"/>
    </source>
</evidence>
<gene>
    <name evidence="8" type="ORF">NK662_19795</name>
</gene>
<dbReference type="CDD" id="cd00009">
    <property type="entry name" value="AAA"/>
    <property type="match status" value="1"/>
</dbReference>
<keyword evidence="9" id="KW-1185">Reference proteome</keyword>
<dbReference type="Gene3D" id="1.10.8.60">
    <property type="match status" value="1"/>
</dbReference>
<feature type="domain" description="PAS" evidence="7">
    <location>
        <begin position="24"/>
        <end position="72"/>
    </location>
</feature>
<keyword evidence="5" id="KW-0804">Transcription</keyword>
<dbReference type="Pfam" id="PF25601">
    <property type="entry name" value="AAA_lid_14"/>
    <property type="match status" value="1"/>
</dbReference>
<dbReference type="InterPro" id="IPR002197">
    <property type="entry name" value="HTH_Fis"/>
</dbReference>
<dbReference type="Pfam" id="PF02954">
    <property type="entry name" value="HTH_8"/>
    <property type="match status" value="1"/>
</dbReference>
<keyword evidence="4" id="KW-0238">DNA-binding</keyword>
<dbReference type="SUPFAM" id="SSF52540">
    <property type="entry name" value="P-loop containing nucleoside triphosphate hydrolases"/>
    <property type="match status" value="1"/>
</dbReference>
<keyword evidence="3" id="KW-0805">Transcription regulation</keyword>
<dbReference type="Gene3D" id="1.10.10.60">
    <property type="entry name" value="Homeodomain-like"/>
    <property type="match status" value="1"/>
</dbReference>
<dbReference type="SMART" id="SM00382">
    <property type="entry name" value="AAA"/>
    <property type="match status" value="1"/>
</dbReference>
<dbReference type="PANTHER" id="PTHR32071">
    <property type="entry name" value="TRANSCRIPTIONAL REGULATORY PROTEIN"/>
    <property type="match status" value="1"/>
</dbReference>
<comment type="caution">
    <text evidence="8">The sequence shown here is derived from an EMBL/GenBank/DDBJ whole genome shotgun (WGS) entry which is preliminary data.</text>
</comment>
<evidence type="ECO:0000313" key="8">
    <source>
        <dbReference type="EMBL" id="MCP8970764.1"/>
    </source>
</evidence>
<dbReference type="Gene3D" id="3.40.50.300">
    <property type="entry name" value="P-loop containing nucleotide triphosphate hydrolases"/>
    <property type="match status" value="1"/>
</dbReference>